<dbReference type="Pfam" id="PF01272">
    <property type="entry name" value="GreA_GreB"/>
    <property type="match status" value="1"/>
</dbReference>
<keyword evidence="8" id="KW-0175">Coiled coil</keyword>
<evidence type="ECO:0000256" key="7">
    <source>
        <dbReference type="ARBA" id="ARBA00030776"/>
    </source>
</evidence>
<evidence type="ECO:0000256" key="6">
    <source>
        <dbReference type="ARBA" id="ARBA00024916"/>
    </source>
</evidence>
<keyword evidence="12" id="KW-0251">Elongation factor</keyword>
<dbReference type="PROSITE" id="PS00829">
    <property type="entry name" value="GREAB_1"/>
    <property type="match status" value="1"/>
</dbReference>
<dbReference type="Gene3D" id="3.10.50.30">
    <property type="entry name" value="Transcription elongation factor, GreA/GreB, C-terminal domain"/>
    <property type="match status" value="1"/>
</dbReference>
<dbReference type="NCBIfam" id="TIGR01462">
    <property type="entry name" value="greA"/>
    <property type="match status" value="1"/>
</dbReference>
<dbReference type="NCBIfam" id="NF001263">
    <property type="entry name" value="PRK00226.1-4"/>
    <property type="match status" value="1"/>
</dbReference>
<dbReference type="GO" id="GO:0003746">
    <property type="term" value="F:translation elongation factor activity"/>
    <property type="evidence" value="ECO:0007669"/>
    <property type="project" value="UniProtKB-KW"/>
</dbReference>
<sequence length="158" mass="17950">MAKSKDTIFLTKEGYEKLRRELDTLKEKLMFEIAERIKEARELGDLSENSEYQEAKNERGRIAARINELENMLSKAEVISDLDTNTVNIGNWVIIKNLDTSEQTKIQLVTPHEADVFNNKISIESPLGRALVGKRMGEVVKIKAPKGAFKYEIIGIQV</sequence>
<evidence type="ECO:0000259" key="10">
    <source>
        <dbReference type="Pfam" id="PF01272"/>
    </source>
</evidence>
<dbReference type="InterPro" id="IPR001437">
    <property type="entry name" value="Tscrpt_elong_fac_GreA/B_C"/>
</dbReference>
<name>A0ABX7S4G7_9BACT</name>
<evidence type="ECO:0000256" key="4">
    <source>
        <dbReference type="ARBA" id="ARBA00023125"/>
    </source>
</evidence>
<dbReference type="Proteomes" id="UP000671862">
    <property type="component" value="Chromosome"/>
</dbReference>
<reference evidence="12 13" key="1">
    <citation type="submission" date="2021-03" db="EMBL/GenBank/DDBJ databases">
        <title>Thermosipho ferrireducens sp.nov., an anaerobic thermophilic iron-reducing bacterium isolated from a deep-sea hydrothermal sulfide deposits.</title>
        <authorList>
            <person name="Zeng X."/>
            <person name="Chen Y."/>
            <person name="Shao Z."/>
        </authorList>
    </citation>
    <scope>NUCLEOTIDE SEQUENCE [LARGE SCALE GENOMIC DNA]</scope>
    <source>
        <strain evidence="12 13">JL129W03</strain>
    </source>
</reference>
<dbReference type="InterPro" id="IPR022691">
    <property type="entry name" value="Tscrpt_elong_fac_GreA/B_N"/>
</dbReference>
<evidence type="ECO:0000313" key="13">
    <source>
        <dbReference type="Proteomes" id="UP000671862"/>
    </source>
</evidence>
<keyword evidence="12" id="KW-0648">Protein biosynthesis</keyword>
<dbReference type="RefSeq" id="WP_207566071.1">
    <property type="nucleotide sequence ID" value="NZ_CP071446.1"/>
</dbReference>
<feature type="domain" description="Transcription elongation factor GreA/GreB C-terminal" evidence="10">
    <location>
        <begin position="84"/>
        <end position="156"/>
    </location>
</feature>
<proteinExistence type="inferred from homology"/>
<dbReference type="InterPro" id="IPR018151">
    <property type="entry name" value="TF_GreA/GreB_CS"/>
</dbReference>
<evidence type="ECO:0000256" key="3">
    <source>
        <dbReference type="ARBA" id="ARBA00023015"/>
    </source>
</evidence>
<evidence type="ECO:0000313" key="12">
    <source>
        <dbReference type="EMBL" id="QTA37346.1"/>
    </source>
</evidence>
<dbReference type="SUPFAM" id="SSF54534">
    <property type="entry name" value="FKBP-like"/>
    <property type="match status" value="1"/>
</dbReference>
<dbReference type="Pfam" id="PF03449">
    <property type="entry name" value="GreA_GreB_N"/>
    <property type="match status" value="1"/>
</dbReference>
<comment type="similarity">
    <text evidence="1 8 9">Belongs to the GreA/GreB family.</text>
</comment>
<evidence type="ECO:0000259" key="11">
    <source>
        <dbReference type="Pfam" id="PF03449"/>
    </source>
</evidence>
<feature type="coiled-coil region" evidence="8">
    <location>
        <begin position="15"/>
        <end position="72"/>
    </location>
</feature>
<dbReference type="InterPro" id="IPR006359">
    <property type="entry name" value="Tscrpt_elong_fac_GreA"/>
</dbReference>
<evidence type="ECO:0000256" key="9">
    <source>
        <dbReference type="RuleBase" id="RU000556"/>
    </source>
</evidence>
<accession>A0ABX7S4G7</accession>
<organism evidence="12 13">
    <name type="scientific">Thermosipho ferrireducens</name>
    <dbReference type="NCBI Taxonomy" id="2571116"/>
    <lineage>
        <taxon>Bacteria</taxon>
        <taxon>Thermotogati</taxon>
        <taxon>Thermotogota</taxon>
        <taxon>Thermotogae</taxon>
        <taxon>Thermotogales</taxon>
        <taxon>Fervidobacteriaceae</taxon>
        <taxon>Thermosipho</taxon>
    </lineage>
</organism>
<dbReference type="PROSITE" id="PS00830">
    <property type="entry name" value="GREAB_2"/>
    <property type="match status" value="1"/>
</dbReference>
<dbReference type="PANTHER" id="PTHR30437">
    <property type="entry name" value="TRANSCRIPTION ELONGATION FACTOR GREA"/>
    <property type="match status" value="1"/>
</dbReference>
<evidence type="ECO:0000256" key="1">
    <source>
        <dbReference type="ARBA" id="ARBA00008213"/>
    </source>
</evidence>
<keyword evidence="3 8" id="KW-0805">Transcription regulation</keyword>
<dbReference type="Gene3D" id="1.10.287.180">
    <property type="entry name" value="Transcription elongation factor, GreA/GreB, N-terminal domain"/>
    <property type="match status" value="1"/>
</dbReference>
<dbReference type="EMBL" id="CP071446">
    <property type="protein sequence ID" value="QTA37346.1"/>
    <property type="molecule type" value="Genomic_DNA"/>
</dbReference>
<feature type="domain" description="Transcription elongation factor GreA/GreB N-terminal" evidence="11">
    <location>
        <begin position="8"/>
        <end position="78"/>
    </location>
</feature>
<evidence type="ECO:0000256" key="8">
    <source>
        <dbReference type="HAMAP-Rule" id="MF_00105"/>
    </source>
</evidence>
<dbReference type="HAMAP" id="MF_00105">
    <property type="entry name" value="GreA_GreB"/>
    <property type="match status" value="1"/>
</dbReference>
<evidence type="ECO:0000256" key="2">
    <source>
        <dbReference type="ARBA" id="ARBA00013729"/>
    </source>
</evidence>
<evidence type="ECO:0000256" key="5">
    <source>
        <dbReference type="ARBA" id="ARBA00023163"/>
    </source>
</evidence>
<dbReference type="SUPFAM" id="SSF46557">
    <property type="entry name" value="GreA transcript cleavage protein, N-terminal domain"/>
    <property type="match status" value="1"/>
</dbReference>
<dbReference type="InterPro" id="IPR036953">
    <property type="entry name" value="GreA/GreB_C_sf"/>
</dbReference>
<keyword evidence="13" id="KW-1185">Reference proteome</keyword>
<dbReference type="InterPro" id="IPR023459">
    <property type="entry name" value="Tscrpt_elong_fac_GreA/B_fam"/>
</dbReference>
<dbReference type="PIRSF" id="PIRSF006092">
    <property type="entry name" value="GreA_GreB"/>
    <property type="match status" value="1"/>
</dbReference>
<keyword evidence="5 8" id="KW-0804">Transcription</keyword>
<comment type="function">
    <text evidence="6 8 9">Necessary for efficient RNA polymerase transcription elongation past template-encoded arresting sites. The arresting sites in DNA have the property of trapping a certain fraction of elongating RNA polymerases that pass through, resulting in locked ternary complexes. Cleavage of the nascent transcript by cleavage factors such as GreA or GreB allows the resumption of elongation from the new 3'terminus. GreA releases sequences of 2 to 3 nucleotides.</text>
</comment>
<keyword evidence="4 8" id="KW-0238">DNA-binding</keyword>
<dbReference type="InterPro" id="IPR036805">
    <property type="entry name" value="Tscrpt_elong_fac_GreA/B_N_sf"/>
</dbReference>
<dbReference type="PANTHER" id="PTHR30437:SF4">
    <property type="entry name" value="TRANSCRIPTION ELONGATION FACTOR GREA"/>
    <property type="match status" value="1"/>
</dbReference>
<dbReference type="InterPro" id="IPR028624">
    <property type="entry name" value="Tscrpt_elong_fac_GreA/B"/>
</dbReference>
<protein>
    <recommendedName>
        <fullName evidence="2 8">Transcription elongation factor GreA</fullName>
    </recommendedName>
    <alternativeName>
        <fullName evidence="7 8">Transcript cleavage factor GreA</fullName>
    </alternativeName>
</protein>
<gene>
    <name evidence="8 12" type="primary">greA</name>
    <name evidence="12" type="ORF">JYK00_06280</name>
</gene>